<dbReference type="RefSeq" id="WP_143095504.1">
    <property type="nucleotide sequence ID" value="NZ_FOOQ01000003.1"/>
</dbReference>
<evidence type="ECO:0000313" key="2">
    <source>
        <dbReference type="Proteomes" id="UP000198876"/>
    </source>
</evidence>
<keyword evidence="2" id="KW-1185">Reference proteome</keyword>
<dbReference type="EMBL" id="FOOQ01000003">
    <property type="protein sequence ID" value="SFG70896.1"/>
    <property type="molecule type" value="Genomic_DNA"/>
</dbReference>
<proteinExistence type="predicted"/>
<sequence>MMGLEFGETTVAVGDDVVGRVLVEQFDHVHRTSVEDADVTVEFRRGFVQPPDGCIEIHGGLWVDHDELFVDARKGAPGFDLTGAIHERIGDGGHQAKITGNPLRESTEITVFYDERAVESNSRVLRQIIRSYNKNYASRTEVVAVNLAEYLVEALLHQRLLSNESALCHASGVVRGGEATLFAGWGGVGKSEVSGELVRERGYDLLGDDLVVVSQDGTASPYRKRMPAYPQSIADGETTYREVMAGRGPLDRGQWRVRERLGGSKSVRRMVLPSSLSGHSEDVARLSGTPVTTAVNLVVEDREEIRVERTTPEDIAERGASTMMAEIDSFTDKMRAVHAASPTYWSGVREMTEQSDRTYRQALAEADTYLVSVPPEASGSRLVEVLSNQVLSDSE</sequence>
<accession>A0A1I2U7T9</accession>
<organism evidence="1 2">
    <name type="scientific">Halopelagius inordinatus</name>
    <dbReference type="NCBI Taxonomy" id="553467"/>
    <lineage>
        <taxon>Archaea</taxon>
        <taxon>Methanobacteriati</taxon>
        <taxon>Methanobacteriota</taxon>
        <taxon>Stenosarchaea group</taxon>
        <taxon>Halobacteria</taxon>
        <taxon>Halobacteriales</taxon>
        <taxon>Haloferacaceae</taxon>
    </lineage>
</organism>
<evidence type="ECO:0000313" key="1">
    <source>
        <dbReference type="EMBL" id="SFG70896.1"/>
    </source>
</evidence>
<gene>
    <name evidence="1" type="ORF">SAMN04488063_2735</name>
</gene>
<dbReference type="STRING" id="553467.SAMN04488063_2735"/>
<protein>
    <recommendedName>
        <fullName evidence="3">HprK-related kinase B</fullName>
    </recommendedName>
</protein>
<dbReference type="InterPro" id="IPR027417">
    <property type="entry name" value="P-loop_NTPase"/>
</dbReference>
<reference evidence="2" key="1">
    <citation type="submission" date="2016-10" db="EMBL/GenBank/DDBJ databases">
        <authorList>
            <person name="Varghese N."/>
            <person name="Submissions S."/>
        </authorList>
    </citation>
    <scope>NUCLEOTIDE SEQUENCE [LARGE SCALE GENOMIC DNA]</scope>
    <source>
        <strain evidence="2">CGMCC 1.7739</strain>
    </source>
</reference>
<dbReference type="AlphaFoldDB" id="A0A1I2U7T9"/>
<dbReference type="Proteomes" id="UP000198876">
    <property type="component" value="Unassembled WGS sequence"/>
</dbReference>
<dbReference type="Gene3D" id="3.40.50.300">
    <property type="entry name" value="P-loop containing nucleotide triphosphate hydrolases"/>
    <property type="match status" value="1"/>
</dbReference>
<dbReference type="OrthoDB" id="376764at2157"/>
<evidence type="ECO:0008006" key="3">
    <source>
        <dbReference type="Google" id="ProtNLM"/>
    </source>
</evidence>
<dbReference type="SUPFAM" id="SSF53795">
    <property type="entry name" value="PEP carboxykinase-like"/>
    <property type="match status" value="1"/>
</dbReference>
<name>A0A1I2U7T9_9EURY</name>